<dbReference type="Proteomes" id="UP001589755">
    <property type="component" value="Unassembled WGS sequence"/>
</dbReference>
<keyword evidence="12 15" id="KW-1133">Transmembrane helix</keyword>
<reference evidence="18 19" key="1">
    <citation type="submission" date="2024-09" db="EMBL/GenBank/DDBJ databases">
        <authorList>
            <person name="Sun Q."/>
            <person name="Mori K."/>
        </authorList>
    </citation>
    <scope>NUCLEOTIDE SEQUENCE [LARGE SCALE GENOMIC DNA]</scope>
    <source>
        <strain evidence="18 19">CCM 8543</strain>
    </source>
</reference>
<dbReference type="EC" id="2.7.13.3" evidence="3"/>
<dbReference type="Gene3D" id="1.10.287.130">
    <property type="match status" value="1"/>
</dbReference>
<dbReference type="GO" id="GO:0016301">
    <property type="term" value="F:kinase activity"/>
    <property type="evidence" value="ECO:0007669"/>
    <property type="project" value="UniProtKB-KW"/>
</dbReference>
<dbReference type="PANTHER" id="PTHR44936:SF5">
    <property type="entry name" value="SENSOR HISTIDINE KINASE ENVZ"/>
    <property type="match status" value="1"/>
</dbReference>
<feature type="domain" description="Histidine kinase" evidence="16">
    <location>
        <begin position="274"/>
        <end position="471"/>
    </location>
</feature>
<dbReference type="InterPro" id="IPR036097">
    <property type="entry name" value="HisK_dim/P_sf"/>
</dbReference>
<dbReference type="PROSITE" id="PS50885">
    <property type="entry name" value="HAMP"/>
    <property type="match status" value="1"/>
</dbReference>
<evidence type="ECO:0000256" key="8">
    <source>
        <dbReference type="ARBA" id="ARBA00022692"/>
    </source>
</evidence>
<keyword evidence="7" id="KW-0808">Transferase</keyword>
<dbReference type="RefSeq" id="WP_378074653.1">
    <property type="nucleotide sequence ID" value="NZ_JAODNW010000001.1"/>
</dbReference>
<evidence type="ECO:0000256" key="9">
    <source>
        <dbReference type="ARBA" id="ARBA00022741"/>
    </source>
</evidence>
<dbReference type="EMBL" id="JBHLXD010000015">
    <property type="protein sequence ID" value="MFC0208894.1"/>
    <property type="molecule type" value="Genomic_DNA"/>
</dbReference>
<evidence type="ECO:0000256" key="1">
    <source>
        <dbReference type="ARBA" id="ARBA00000085"/>
    </source>
</evidence>
<dbReference type="InterPro" id="IPR004358">
    <property type="entry name" value="Sig_transdc_His_kin-like_C"/>
</dbReference>
<evidence type="ECO:0000256" key="3">
    <source>
        <dbReference type="ARBA" id="ARBA00012438"/>
    </source>
</evidence>
<evidence type="ECO:0000256" key="2">
    <source>
        <dbReference type="ARBA" id="ARBA00004429"/>
    </source>
</evidence>
<evidence type="ECO:0000256" key="6">
    <source>
        <dbReference type="ARBA" id="ARBA00022553"/>
    </source>
</evidence>
<protein>
    <recommendedName>
        <fullName evidence="3">histidine kinase</fullName>
        <ecNumber evidence="3">2.7.13.3</ecNumber>
    </recommendedName>
</protein>
<keyword evidence="13" id="KW-0902">Two-component regulatory system</keyword>
<dbReference type="InterPro" id="IPR005467">
    <property type="entry name" value="His_kinase_dom"/>
</dbReference>
<evidence type="ECO:0000256" key="10">
    <source>
        <dbReference type="ARBA" id="ARBA00022777"/>
    </source>
</evidence>
<keyword evidence="14 15" id="KW-0472">Membrane</keyword>
<dbReference type="InterPro" id="IPR003660">
    <property type="entry name" value="HAMP_dom"/>
</dbReference>
<dbReference type="PRINTS" id="PR00344">
    <property type="entry name" value="BCTRLSENSOR"/>
</dbReference>
<accession>A0ABV6D8C8</accession>
<evidence type="ECO:0000256" key="7">
    <source>
        <dbReference type="ARBA" id="ARBA00022679"/>
    </source>
</evidence>
<keyword evidence="9" id="KW-0547">Nucleotide-binding</keyword>
<dbReference type="InterPro" id="IPR003594">
    <property type="entry name" value="HATPase_dom"/>
</dbReference>
<dbReference type="SUPFAM" id="SSF47384">
    <property type="entry name" value="Homodimeric domain of signal transducing histidine kinase"/>
    <property type="match status" value="1"/>
</dbReference>
<dbReference type="CDD" id="cd00082">
    <property type="entry name" value="HisKA"/>
    <property type="match status" value="1"/>
</dbReference>
<keyword evidence="11" id="KW-0067">ATP-binding</keyword>
<organism evidence="18 19">
    <name type="scientific">Chelativorans intermedius</name>
    <dbReference type="NCBI Taxonomy" id="515947"/>
    <lineage>
        <taxon>Bacteria</taxon>
        <taxon>Pseudomonadati</taxon>
        <taxon>Pseudomonadota</taxon>
        <taxon>Alphaproteobacteria</taxon>
        <taxon>Hyphomicrobiales</taxon>
        <taxon>Phyllobacteriaceae</taxon>
        <taxon>Chelativorans</taxon>
    </lineage>
</organism>
<gene>
    <name evidence="18" type="ORF">ACFFJ2_10850</name>
</gene>
<dbReference type="PROSITE" id="PS50109">
    <property type="entry name" value="HIS_KIN"/>
    <property type="match status" value="1"/>
</dbReference>
<dbReference type="SMART" id="SM00387">
    <property type="entry name" value="HATPase_c"/>
    <property type="match status" value="1"/>
</dbReference>
<dbReference type="InterPro" id="IPR050980">
    <property type="entry name" value="2C_sensor_his_kinase"/>
</dbReference>
<evidence type="ECO:0000256" key="12">
    <source>
        <dbReference type="ARBA" id="ARBA00022989"/>
    </source>
</evidence>
<name>A0ABV6D8C8_9HYPH</name>
<feature type="transmembrane region" description="Helical" evidence="15">
    <location>
        <begin position="192"/>
        <end position="212"/>
    </location>
</feature>
<proteinExistence type="predicted"/>
<evidence type="ECO:0000256" key="14">
    <source>
        <dbReference type="ARBA" id="ARBA00023136"/>
    </source>
</evidence>
<keyword evidence="4" id="KW-1003">Cell membrane</keyword>
<evidence type="ECO:0000259" key="17">
    <source>
        <dbReference type="PROSITE" id="PS50885"/>
    </source>
</evidence>
<feature type="transmembrane region" description="Helical" evidence="15">
    <location>
        <begin position="44"/>
        <end position="68"/>
    </location>
</feature>
<evidence type="ECO:0000256" key="13">
    <source>
        <dbReference type="ARBA" id="ARBA00023012"/>
    </source>
</evidence>
<evidence type="ECO:0000256" key="15">
    <source>
        <dbReference type="SAM" id="Phobius"/>
    </source>
</evidence>
<dbReference type="PANTHER" id="PTHR44936">
    <property type="entry name" value="SENSOR PROTEIN CREC"/>
    <property type="match status" value="1"/>
</dbReference>
<sequence length="471" mass="53426">MARYDLSWNERDDLLARLARGFNGLRRLWRRFARRVSRWMPKRLYARSLIIVIAPMILLQSVIAFVFMERHWQTVTQRLSEAVTRDIAAIIDVIETYPHEDDYAEIIRIAQQRLALNISIEPPDPLPAPGPKPFFSLLDRTLSEEITRQIGRPFWLDTVGDSDIIEIRIQLEGKVLRVFARRSQAYASNTHIFLLWMVGTSLVLLTIAIAFLRNQIRPILQLAEAADSFGKGRPMPSDFRPRGAEEVRRAGSAFLVMRERIERQIEQRTAMLTGVSHDLRTILTRFKLQLALARSKADIEALDQDIEDMRSMLEGYLAFARGEAGEDQGMFDLSAFLDKMQEEARLRDGPSIEMRLAGDPQVLVRPNAFSRLLTNVVNNAFRYARHVVIDVQHGEGSLTVTVDDDGPGIPPEKREEVFKPFVRLDASRNQDESGTGLGLSIARDIARSHGGDIILDDSPLGGLRVIIRVPA</sequence>
<evidence type="ECO:0000313" key="19">
    <source>
        <dbReference type="Proteomes" id="UP001589755"/>
    </source>
</evidence>
<evidence type="ECO:0000313" key="18">
    <source>
        <dbReference type="EMBL" id="MFC0208894.1"/>
    </source>
</evidence>
<dbReference type="SUPFAM" id="SSF55874">
    <property type="entry name" value="ATPase domain of HSP90 chaperone/DNA topoisomerase II/histidine kinase"/>
    <property type="match status" value="1"/>
</dbReference>
<comment type="caution">
    <text evidence="18">The sequence shown here is derived from an EMBL/GenBank/DDBJ whole genome shotgun (WGS) entry which is preliminary data.</text>
</comment>
<dbReference type="SMART" id="SM00388">
    <property type="entry name" value="HisKA"/>
    <property type="match status" value="1"/>
</dbReference>
<dbReference type="InterPro" id="IPR036890">
    <property type="entry name" value="HATPase_C_sf"/>
</dbReference>
<evidence type="ECO:0000259" key="16">
    <source>
        <dbReference type="PROSITE" id="PS50109"/>
    </source>
</evidence>
<evidence type="ECO:0000256" key="5">
    <source>
        <dbReference type="ARBA" id="ARBA00022519"/>
    </source>
</evidence>
<dbReference type="Gene3D" id="3.30.565.10">
    <property type="entry name" value="Histidine kinase-like ATPase, C-terminal domain"/>
    <property type="match status" value="1"/>
</dbReference>
<dbReference type="InterPro" id="IPR003661">
    <property type="entry name" value="HisK_dim/P_dom"/>
</dbReference>
<keyword evidence="19" id="KW-1185">Reference proteome</keyword>
<dbReference type="Pfam" id="PF02518">
    <property type="entry name" value="HATPase_c"/>
    <property type="match status" value="1"/>
</dbReference>
<comment type="subcellular location">
    <subcellularLocation>
        <location evidence="2">Cell inner membrane</location>
        <topology evidence="2">Multi-pass membrane protein</topology>
    </subcellularLocation>
</comment>
<dbReference type="SMART" id="SM00304">
    <property type="entry name" value="HAMP"/>
    <property type="match status" value="1"/>
</dbReference>
<keyword evidence="8 15" id="KW-0812">Transmembrane</keyword>
<keyword evidence="6" id="KW-0597">Phosphoprotein</keyword>
<keyword evidence="5" id="KW-0997">Cell inner membrane</keyword>
<feature type="domain" description="HAMP" evidence="17">
    <location>
        <begin position="213"/>
        <end position="266"/>
    </location>
</feature>
<keyword evidence="10 18" id="KW-0418">Kinase</keyword>
<evidence type="ECO:0000256" key="11">
    <source>
        <dbReference type="ARBA" id="ARBA00022840"/>
    </source>
</evidence>
<comment type="catalytic activity">
    <reaction evidence="1">
        <text>ATP + protein L-histidine = ADP + protein N-phospho-L-histidine.</text>
        <dbReference type="EC" id="2.7.13.3"/>
    </reaction>
</comment>
<evidence type="ECO:0000256" key="4">
    <source>
        <dbReference type="ARBA" id="ARBA00022475"/>
    </source>
</evidence>